<dbReference type="InterPro" id="IPR019406">
    <property type="entry name" value="APLF_PBZ"/>
</dbReference>
<dbReference type="InterPro" id="IPR027417">
    <property type="entry name" value="P-loop_NTPase"/>
</dbReference>
<dbReference type="GO" id="GO:0005525">
    <property type="term" value="F:GTP binding"/>
    <property type="evidence" value="ECO:0007669"/>
    <property type="project" value="UniProtKB-KW"/>
</dbReference>
<sequence length="343" mass="38042">MSDWVETGATDKELCRYWDSCFKKDSEHRQRFLHPENFTDNAETSSASAQPVITSEHDTGAHGDDLKADLGKDEFRLILVGKTGAGKSCTANTILGENTFQSLPSFASLTSVCDFGKKKMEDKELIVVDTPGFMDNRFDERQLFAEIIKCVGLAVPGPHVFCIVIQINRFTEEDNKVIEFMKKLFGDGMMRYSIMLCTHGDGLEDSGLSIDRLFETAPECLKNLRHDCDDRVFVINNKAADRKEEGDRLLHALVSWGFGNEYYTDPHGMMKASARAFLDKIDETPGSSIGDIRSTLVGAWENAKPMLRVLVPIVGQVLTVAGHPKFAAIVGSLSDLLDTYVLG</sequence>
<organism evidence="4 5">
    <name type="scientific">Owenia fusiformis</name>
    <name type="common">Polychaete worm</name>
    <dbReference type="NCBI Taxonomy" id="6347"/>
    <lineage>
        <taxon>Eukaryota</taxon>
        <taxon>Metazoa</taxon>
        <taxon>Spiralia</taxon>
        <taxon>Lophotrochozoa</taxon>
        <taxon>Annelida</taxon>
        <taxon>Polychaeta</taxon>
        <taxon>Sedentaria</taxon>
        <taxon>Canalipalpata</taxon>
        <taxon>Sabellida</taxon>
        <taxon>Oweniida</taxon>
        <taxon>Oweniidae</taxon>
        <taxon>Owenia</taxon>
    </lineage>
</organism>
<keyword evidence="5" id="KW-1185">Reference proteome</keyword>
<evidence type="ECO:0000256" key="2">
    <source>
        <dbReference type="ARBA" id="ARBA00022741"/>
    </source>
</evidence>
<proteinExistence type="inferred from homology"/>
<dbReference type="Gene3D" id="3.40.50.300">
    <property type="entry name" value="P-loop containing nucleotide triphosphate hydrolases"/>
    <property type="match status" value="1"/>
</dbReference>
<keyword evidence="2" id="KW-0547">Nucleotide-binding</keyword>
<dbReference type="Pfam" id="PF10283">
    <property type="entry name" value="zf-CCHH"/>
    <property type="match status" value="1"/>
</dbReference>
<name>A0A8J1TBW4_OWEFU</name>
<evidence type="ECO:0000256" key="3">
    <source>
        <dbReference type="ARBA" id="ARBA00023134"/>
    </source>
</evidence>
<dbReference type="SUPFAM" id="SSF52540">
    <property type="entry name" value="P-loop containing nucleoside triphosphate hydrolases"/>
    <property type="match status" value="1"/>
</dbReference>
<evidence type="ECO:0000313" key="5">
    <source>
        <dbReference type="Proteomes" id="UP000749559"/>
    </source>
</evidence>
<evidence type="ECO:0000256" key="1">
    <source>
        <dbReference type="ARBA" id="ARBA00008535"/>
    </source>
</evidence>
<dbReference type="FunFam" id="3.40.50.300:FF:000366">
    <property type="entry name" value="GTPase, IMAP family member 2"/>
    <property type="match status" value="1"/>
</dbReference>
<comment type="similarity">
    <text evidence="1">Belongs to the TRAFAC class TrmE-Era-EngA-EngB-Septin-like GTPase superfamily. AIG1/Toc34/Toc159-like paraseptin GTPase family. IAN subfamily.</text>
</comment>
<dbReference type="PANTHER" id="PTHR10903:SF184">
    <property type="entry name" value="GTP-BINDING PROTEIN A"/>
    <property type="match status" value="1"/>
</dbReference>
<evidence type="ECO:0000313" key="4">
    <source>
        <dbReference type="EMBL" id="CAH1799797.1"/>
    </source>
</evidence>
<dbReference type="AlphaFoldDB" id="A0A8J1TBW4"/>
<dbReference type="Proteomes" id="UP000749559">
    <property type="component" value="Unassembled WGS sequence"/>
</dbReference>
<protein>
    <submittedName>
        <fullName evidence="4">Uncharacterized protein</fullName>
    </submittedName>
</protein>
<keyword evidence="3" id="KW-0342">GTP-binding</keyword>
<dbReference type="InterPro" id="IPR006703">
    <property type="entry name" value="G_AIG1"/>
</dbReference>
<comment type="caution">
    <text evidence="4">The sequence shown here is derived from an EMBL/GenBank/DDBJ whole genome shotgun (WGS) entry which is preliminary data.</text>
</comment>
<gene>
    <name evidence="4" type="ORF">OFUS_LOCUS23766</name>
</gene>
<reference evidence="4" key="1">
    <citation type="submission" date="2022-03" db="EMBL/GenBank/DDBJ databases">
        <authorList>
            <person name="Martin C."/>
        </authorList>
    </citation>
    <scope>NUCLEOTIDE SEQUENCE</scope>
</reference>
<dbReference type="PROSITE" id="PS51720">
    <property type="entry name" value="G_AIG1"/>
    <property type="match status" value="1"/>
</dbReference>
<dbReference type="OrthoDB" id="431287at2759"/>
<dbReference type="EMBL" id="CAIIXF020000011">
    <property type="protein sequence ID" value="CAH1799797.1"/>
    <property type="molecule type" value="Genomic_DNA"/>
</dbReference>
<accession>A0A8J1TBW4</accession>
<dbReference type="Pfam" id="PF04548">
    <property type="entry name" value="AIG1"/>
    <property type="match status" value="1"/>
</dbReference>
<dbReference type="PANTHER" id="PTHR10903">
    <property type="entry name" value="GTPASE, IMAP FAMILY MEMBER-RELATED"/>
    <property type="match status" value="1"/>
</dbReference>
<dbReference type="InterPro" id="IPR045058">
    <property type="entry name" value="GIMA/IAN/Toc"/>
</dbReference>